<evidence type="ECO:0000313" key="2">
    <source>
        <dbReference type="EMBL" id="CAK9175462.1"/>
    </source>
</evidence>
<feature type="coiled-coil region" evidence="1">
    <location>
        <begin position="28"/>
        <end position="104"/>
    </location>
</feature>
<dbReference type="AlphaFoldDB" id="A0ABC8U1C8"/>
<organism evidence="2 3">
    <name type="scientific">Ilex paraguariensis</name>
    <name type="common">yerba mate</name>
    <dbReference type="NCBI Taxonomy" id="185542"/>
    <lineage>
        <taxon>Eukaryota</taxon>
        <taxon>Viridiplantae</taxon>
        <taxon>Streptophyta</taxon>
        <taxon>Embryophyta</taxon>
        <taxon>Tracheophyta</taxon>
        <taxon>Spermatophyta</taxon>
        <taxon>Magnoliopsida</taxon>
        <taxon>eudicotyledons</taxon>
        <taxon>Gunneridae</taxon>
        <taxon>Pentapetalae</taxon>
        <taxon>asterids</taxon>
        <taxon>campanulids</taxon>
        <taxon>Aquifoliales</taxon>
        <taxon>Aquifoliaceae</taxon>
        <taxon>Ilex</taxon>
    </lineage>
</organism>
<dbReference type="PANTHER" id="PTHR43977">
    <property type="entry name" value="STRUCTURAL MAINTENANCE OF CHROMOSOMES PROTEIN 3"/>
    <property type="match status" value="1"/>
</dbReference>
<evidence type="ECO:0000313" key="3">
    <source>
        <dbReference type="Proteomes" id="UP001642360"/>
    </source>
</evidence>
<comment type="caution">
    <text evidence="2">The sequence shown here is derived from an EMBL/GenBank/DDBJ whole genome shotgun (WGS) entry which is preliminary data.</text>
</comment>
<dbReference type="Proteomes" id="UP001642360">
    <property type="component" value="Unassembled WGS sequence"/>
</dbReference>
<sequence length="280" mass="32729">MVVEEARNKVSETSTKKYNNVLDAHEKSKELDKLFKDLTKEAQILNREKEAIEKQRTEAIKKHAQLELDDKDLQEKILGNIKAKEDATKQLELLQNEIQKSTDELNKIRPLYDNQVKEEEEITRGIMVREKQLSILYQKRGRATQFASKAARDKWLQKEIDEYERVLSSNLLQKDKLRDEIDQLKLELKEQESYFKGRQTEKAALESLISGYREGFNQYKAQRDKLHDERKSLWGKESEVTAEIELLKTEVVKAEKSLDHATPGLKRYVTYVAVNCSDTL</sequence>
<keyword evidence="3" id="KW-1185">Reference proteome</keyword>
<dbReference type="EMBL" id="CAUOFW020006614">
    <property type="protein sequence ID" value="CAK9175462.1"/>
    <property type="molecule type" value="Genomic_DNA"/>
</dbReference>
<evidence type="ECO:0000256" key="1">
    <source>
        <dbReference type="SAM" id="Coils"/>
    </source>
</evidence>
<reference evidence="2 3" key="1">
    <citation type="submission" date="2024-02" db="EMBL/GenBank/DDBJ databases">
        <authorList>
            <person name="Vignale AGUSTIN F."/>
            <person name="Sosa J E."/>
            <person name="Modenutti C."/>
        </authorList>
    </citation>
    <scope>NUCLEOTIDE SEQUENCE [LARGE SCALE GENOMIC DNA]</scope>
</reference>
<accession>A0ABC8U1C8</accession>
<protein>
    <submittedName>
        <fullName evidence="2">Uncharacterized protein</fullName>
    </submittedName>
</protein>
<gene>
    <name evidence="2" type="ORF">ILEXP_LOCUS45264</name>
</gene>
<keyword evidence="1" id="KW-0175">Coiled coil</keyword>
<feature type="coiled-coil region" evidence="1">
    <location>
        <begin position="160"/>
        <end position="194"/>
    </location>
</feature>
<proteinExistence type="predicted"/>
<name>A0ABC8U1C8_9AQUA</name>